<dbReference type="OrthoDB" id="4062651at2759"/>
<keyword evidence="3" id="KW-0808">Transferase</keyword>
<reference evidence="3 4" key="1">
    <citation type="submission" date="2019-12" db="EMBL/GenBank/DDBJ databases">
        <authorList>
            <person name="Alioto T."/>
            <person name="Alioto T."/>
            <person name="Gomez Garrido J."/>
        </authorList>
    </citation>
    <scope>NUCLEOTIDE SEQUENCE [LARGE SCALE GENOMIC DNA]</scope>
</reference>
<protein>
    <submittedName>
        <fullName evidence="3">Flag-tagged kinase domain of mitogen-activated kinase kinase kinase</fullName>
    </submittedName>
</protein>
<dbReference type="InterPro" id="IPR000719">
    <property type="entry name" value="Prot_kinase_dom"/>
</dbReference>
<dbReference type="InterPro" id="IPR050167">
    <property type="entry name" value="Ser_Thr_protein_kinase"/>
</dbReference>
<keyword evidence="4" id="KW-1185">Reference proteome</keyword>
<dbReference type="SUPFAM" id="SSF56112">
    <property type="entry name" value="Protein kinase-like (PK-like)"/>
    <property type="match status" value="1"/>
</dbReference>
<name>A0A8S0SW68_OLEEU</name>
<comment type="caution">
    <text evidence="3">The sequence shown here is derived from an EMBL/GenBank/DDBJ whole genome shotgun (WGS) entry which is preliminary data.</text>
</comment>
<evidence type="ECO:0000313" key="3">
    <source>
        <dbReference type="EMBL" id="CAA2996861.1"/>
    </source>
</evidence>
<dbReference type="EMBL" id="CACTIH010005536">
    <property type="protein sequence ID" value="CAA2996861.1"/>
    <property type="molecule type" value="Genomic_DNA"/>
</dbReference>
<keyword evidence="3" id="KW-0418">Kinase</keyword>
<dbReference type="PANTHER" id="PTHR23257">
    <property type="entry name" value="SERINE-THREONINE PROTEIN KINASE"/>
    <property type="match status" value="1"/>
</dbReference>
<gene>
    <name evidence="3" type="ORF">OLEA9_A034120</name>
</gene>
<dbReference type="PANTHER" id="PTHR23257:SF957">
    <property type="entry name" value="F3O9.7 PROTEIN-RELATED"/>
    <property type="match status" value="1"/>
</dbReference>
<dbReference type="AlphaFoldDB" id="A0A8S0SW68"/>
<proteinExistence type="predicted"/>
<accession>A0A8S0SW68</accession>
<organism evidence="3 4">
    <name type="scientific">Olea europaea subsp. europaea</name>
    <dbReference type="NCBI Taxonomy" id="158383"/>
    <lineage>
        <taxon>Eukaryota</taxon>
        <taxon>Viridiplantae</taxon>
        <taxon>Streptophyta</taxon>
        <taxon>Embryophyta</taxon>
        <taxon>Tracheophyta</taxon>
        <taxon>Spermatophyta</taxon>
        <taxon>Magnoliopsida</taxon>
        <taxon>eudicotyledons</taxon>
        <taxon>Gunneridae</taxon>
        <taxon>Pentapetalae</taxon>
        <taxon>asterids</taxon>
        <taxon>lamiids</taxon>
        <taxon>Lamiales</taxon>
        <taxon>Oleaceae</taxon>
        <taxon>Oleeae</taxon>
        <taxon>Olea</taxon>
    </lineage>
</organism>
<sequence>MVTGGVRGTLPWMAPELLNGGSSKVSEKVDVFSFGIVLWEILTGEEPYANMHYGAIIGLFAHQISVVSFLILNCILISSF</sequence>
<dbReference type="InterPro" id="IPR011009">
    <property type="entry name" value="Kinase-like_dom_sf"/>
</dbReference>
<evidence type="ECO:0000313" key="4">
    <source>
        <dbReference type="Proteomes" id="UP000594638"/>
    </source>
</evidence>
<dbReference type="InterPro" id="IPR001245">
    <property type="entry name" value="Ser-Thr/Tyr_kinase_cat_dom"/>
</dbReference>
<evidence type="ECO:0000256" key="1">
    <source>
        <dbReference type="SAM" id="Phobius"/>
    </source>
</evidence>
<dbReference type="Proteomes" id="UP000594638">
    <property type="component" value="Unassembled WGS sequence"/>
</dbReference>
<dbReference type="PROSITE" id="PS50011">
    <property type="entry name" value="PROTEIN_KINASE_DOM"/>
    <property type="match status" value="1"/>
</dbReference>
<dbReference type="Gramene" id="OE9A034120T1">
    <property type="protein sequence ID" value="OE9A034120C1"/>
    <property type="gene ID" value="OE9A034120"/>
</dbReference>
<dbReference type="GO" id="GO:0007165">
    <property type="term" value="P:signal transduction"/>
    <property type="evidence" value="ECO:0007669"/>
    <property type="project" value="TreeGrafter"/>
</dbReference>
<keyword evidence="1" id="KW-0812">Transmembrane</keyword>
<dbReference type="GO" id="GO:0004672">
    <property type="term" value="F:protein kinase activity"/>
    <property type="evidence" value="ECO:0007669"/>
    <property type="project" value="InterPro"/>
</dbReference>
<dbReference type="Gene3D" id="1.10.510.10">
    <property type="entry name" value="Transferase(Phosphotransferase) domain 1"/>
    <property type="match status" value="1"/>
</dbReference>
<keyword evidence="1" id="KW-1133">Transmembrane helix</keyword>
<dbReference type="Pfam" id="PF07714">
    <property type="entry name" value="PK_Tyr_Ser-Thr"/>
    <property type="match status" value="1"/>
</dbReference>
<feature type="transmembrane region" description="Helical" evidence="1">
    <location>
        <begin position="53"/>
        <end position="77"/>
    </location>
</feature>
<feature type="domain" description="Protein kinase" evidence="2">
    <location>
        <begin position="1"/>
        <end position="80"/>
    </location>
</feature>
<dbReference type="GO" id="GO:0005737">
    <property type="term" value="C:cytoplasm"/>
    <property type="evidence" value="ECO:0007669"/>
    <property type="project" value="TreeGrafter"/>
</dbReference>
<dbReference type="GO" id="GO:0005524">
    <property type="term" value="F:ATP binding"/>
    <property type="evidence" value="ECO:0007669"/>
    <property type="project" value="InterPro"/>
</dbReference>
<keyword evidence="1" id="KW-0472">Membrane</keyword>
<evidence type="ECO:0000259" key="2">
    <source>
        <dbReference type="PROSITE" id="PS50011"/>
    </source>
</evidence>